<comment type="caution">
    <text evidence="1">The sequence shown here is derived from an EMBL/GenBank/DDBJ whole genome shotgun (WGS) entry which is preliminary data.</text>
</comment>
<gene>
    <name evidence="1" type="ORF">NE237_008303</name>
</gene>
<evidence type="ECO:0000313" key="1">
    <source>
        <dbReference type="EMBL" id="KAJ4936188.1"/>
    </source>
</evidence>
<proteinExistence type="predicted"/>
<dbReference type="AlphaFoldDB" id="A0A9Q0GNJ7"/>
<organism evidence="1 2">
    <name type="scientific">Protea cynaroides</name>
    <dbReference type="NCBI Taxonomy" id="273540"/>
    <lineage>
        <taxon>Eukaryota</taxon>
        <taxon>Viridiplantae</taxon>
        <taxon>Streptophyta</taxon>
        <taxon>Embryophyta</taxon>
        <taxon>Tracheophyta</taxon>
        <taxon>Spermatophyta</taxon>
        <taxon>Magnoliopsida</taxon>
        <taxon>Proteales</taxon>
        <taxon>Proteaceae</taxon>
        <taxon>Protea</taxon>
    </lineage>
</organism>
<protein>
    <submittedName>
        <fullName evidence="1">Uncharacterized protein</fullName>
    </submittedName>
</protein>
<sequence length="70" mass="8017">MGCQCPLFSYYINCYSRDVSIFNISCGVKSTHDHFFSLDVHLYSQTGNAPNSMFLLYVVYGFDHHAPMII</sequence>
<keyword evidence="2" id="KW-1185">Reference proteome</keyword>
<name>A0A9Q0GNJ7_9MAGN</name>
<evidence type="ECO:0000313" key="2">
    <source>
        <dbReference type="Proteomes" id="UP001141806"/>
    </source>
</evidence>
<dbReference type="Proteomes" id="UP001141806">
    <property type="component" value="Unassembled WGS sequence"/>
</dbReference>
<accession>A0A9Q0GNJ7</accession>
<reference evidence="1" key="1">
    <citation type="journal article" date="2023" name="Plant J.">
        <title>The genome of the king protea, Protea cynaroides.</title>
        <authorList>
            <person name="Chang J."/>
            <person name="Duong T.A."/>
            <person name="Schoeman C."/>
            <person name="Ma X."/>
            <person name="Roodt D."/>
            <person name="Barker N."/>
            <person name="Li Z."/>
            <person name="Van de Peer Y."/>
            <person name="Mizrachi E."/>
        </authorList>
    </citation>
    <scope>NUCLEOTIDE SEQUENCE</scope>
    <source>
        <tissue evidence="1">Young leaves</tissue>
    </source>
</reference>
<dbReference type="EMBL" id="JAMYWD010002525">
    <property type="protein sequence ID" value="KAJ4936188.1"/>
    <property type="molecule type" value="Genomic_DNA"/>
</dbReference>